<protein>
    <submittedName>
        <fullName evidence="2">Formate hydrogenlyase subunit 4</fullName>
    </submittedName>
</protein>
<reference evidence="2 3" key="1">
    <citation type="submission" date="2018-06" db="EMBL/GenBank/DDBJ databases">
        <authorList>
            <consortium name="Pathogen Informatics"/>
            <person name="Doyle S."/>
        </authorList>
    </citation>
    <scope>NUCLEOTIDE SEQUENCE [LARGE SCALE GENOMIC DNA]</scope>
    <source>
        <strain evidence="2 3">NCTC11694</strain>
    </source>
</reference>
<dbReference type="InterPro" id="IPR052561">
    <property type="entry name" value="ComplexI_Subunit1"/>
</dbReference>
<dbReference type="GO" id="GO:0016829">
    <property type="term" value="F:lyase activity"/>
    <property type="evidence" value="ECO:0007669"/>
    <property type="project" value="UniProtKB-KW"/>
</dbReference>
<dbReference type="EMBL" id="UGJR01000005">
    <property type="protein sequence ID" value="STS99458.1"/>
    <property type="molecule type" value="Genomic_DNA"/>
</dbReference>
<organism evidence="2 3">
    <name type="scientific">Klebsiella michiganensis</name>
    <dbReference type="NCBI Taxonomy" id="1134687"/>
    <lineage>
        <taxon>Bacteria</taxon>
        <taxon>Pseudomonadati</taxon>
        <taxon>Pseudomonadota</taxon>
        <taxon>Gammaproteobacteria</taxon>
        <taxon>Enterobacterales</taxon>
        <taxon>Enterobacteriaceae</taxon>
        <taxon>Klebsiella/Raoultella group</taxon>
        <taxon>Klebsiella</taxon>
    </lineage>
</organism>
<evidence type="ECO:0000313" key="2">
    <source>
        <dbReference type="EMBL" id="STS99458.1"/>
    </source>
</evidence>
<feature type="transmembrane region" description="Helical" evidence="1">
    <location>
        <begin position="53"/>
        <end position="73"/>
    </location>
</feature>
<dbReference type="AlphaFoldDB" id="A0A7H4MTC2"/>
<evidence type="ECO:0000313" key="3">
    <source>
        <dbReference type="Proteomes" id="UP000255050"/>
    </source>
</evidence>
<dbReference type="GO" id="GO:0005886">
    <property type="term" value="C:plasma membrane"/>
    <property type="evidence" value="ECO:0007669"/>
    <property type="project" value="TreeGrafter"/>
</dbReference>
<feature type="transmembrane region" description="Helical" evidence="1">
    <location>
        <begin position="20"/>
        <end position="41"/>
    </location>
</feature>
<comment type="caution">
    <text evidence="2">The sequence shown here is derived from an EMBL/GenBank/DDBJ whole genome shotgun (WGS) entry which is preliminary data.</text>
</comment>
<dbReference type="PANTHER" id="PTHR43359">
    <property type="entry name" value="FORMATE HYDROGENLYASE SUBUNIT 4"/>
    <property type="match status" value="1"/>
</dbReference>
<accession>A0A7H4MTC2</accession>
<proteinExistence type="predicted"/>
<sequence length="74" mass="7928">MFVGVFIPWGQMTSFSVGGLLLALVVAVVKLVLGVLVIALFENSMARLRFCATSRVTWAGFGFAFLAFVSLLVA</sequence>
<name>A0A7H4MTC2_9ENTR</name>
<evidence type="ECO:0000256" key="1">
    <source>
        <dbReference type="SAM" id="Phobius"/>
    </source>
</evidence>
<keyword evidence="1" id="KW-1133">Transmembrane helix</keyword>
<dbReference type="Proteomes" id="UP000255050">
    <property type="component" value="Unassembled WGS sequence"/>
</dbReference>
<keyword evidence="1" id="KW-0472">Membrane</keyword>
<keyword evidence="2" id="KW-0456">Lyase</keyword>
<keyword evidence="1" id="KW-0812">Transmembrane</keyword>
<dbReference type="PANTHER" id="PTHR43359:SF1">
    <property type="entry name" value="FORMATE HYDROGENLYASE SUBUNIT 4-RELATED"/>
    <property type="match status" value="1"/>
</dbReference>
<gene>
    <name evidence="2" type="primary">hycD_2</name>
    <name evidence="2" type="ORF">NCTC11694_05901</name>
</gene>